<evidence type="ECO:0000313" key="2">
    <source>
        <dbReference type="Proteomes" id="UP000290289"/>
    </source>
</evidence>
<keyword evidence="2" id="KW-1185">Reference proteome</keyword>
<sequence length="123" mass="14217">MVVTLRPERERETERVLNRRSLGGPEAEADHWVWVDETRPDKKGIGSGLWVGLQQRTITALRFELESWCSRPHPETCRGRRGSTRRRRTRTSSVLEFEIVILDELGSWDSTEGLILSFLLKNG</sequence>
<dbReference type="AlphaFoldDB" id="A0A498HF90"/>
<dbReference type="EMBL" id="RDQH01000343">
    <property type="protein sequence ID" value="RXH68984.1"/>
    <property type="molecule type" value="Genomic_DNA"/>
</dbReference>
<name>A0A498HF90_MALDO</name>
<comment type="caution">
    <text evidence="1">The sequence shown here is derived from an EMBL/GenBank/DDBJ whole genome shotgun (WGS) entry which is preliminary data.</text>
</comment>
<gene>
    <name evidence="1" type="ORF">DVH24_031317</name>
</gene>
<accession>A0A498HF90</accession>
<proteinExistence type="predicted"/>
<evidence type="ECO:0000313" key="1">
    <source>
        <dbReference type="EMBL" id="RXH68984.1"/>
    </source>
</evidence>
<organism evidence="1 2">
    <name type="scientific">Malus domestica</name>
    <name type="common">Apple</name>
    <name type="synonym">Pyrus malus</name>
    <dbReference type="NCBI Taxonomy" id="3750"/>
    <lineage>
        <taxon>Eukaryota</taxon>
        <taxon>Viridiplantae</taxon>
        <taxon>Streptophyta</taxon>
        <taxon>Embryophyta</taxon>
        <taxon>Tracheophyta</taxon>
        <taxon>Spermatophyta</taxon>
        <taxon>Magnoliopsida</taxon>
        <taxon>eudicotyledons</taxon>
        <taxon>Gunneridae</taxon>
        <taxon>Pentapetalae</taxon>
        <taxon>rosids</taxon>
        <taxon>fabids</taxon>
        <taxon>Rosales</taxon>
        <taxon>Rosaceae</taxon>
        <taxon>Amygdaloideae</taxon>
        <taxon>Maleae</taxon>
        <taxon>Malus</taxon>
    </lineage>
</organism>
<protein>
    <submittedName>
        <fullName evidence="1">Uncharacterized protein</fullName>
    </submittedName>
</protein>
<reference evidence="1 2" key="1">
    <citation type="submission" date="2018-10" db="EMBL/GenBank/DDBJ databases">
        <title>A high-quality apple genome assembly.</title>
        <authorList>
            <person name="Hu J."/>
        </authorList>
    </citation>
    <scope>NUCLEOTIDE SEQUENCE [LARGE SCALE GENOMIC DNA]</scope>
    <source>
        <strain evidence="2">cv. HFTH1</strain>
        <tissue evidence="1">Young leaf</tissue>
    </source>
</reference>
<dbReference type="Proteomes" id="UP000290289">
    <property type="component" value="Chromosome 17"/>
</dbReference>